<dbReference type="Proteomes" id="UP000284684">
    <property type="component" value="Unassembled WGS sequence"/>
</dbReference>
<feature type="transmembrane region" description="Helical" evidence="5">
    <location>
        <begin position="45"/>
        <end position="67"/>
    </location>
</feature>
<keyword evidence="2 5" id="KW-0812">Transmembrane</keyword>
<evidence type="ECO:0000256" key="3">
    <source>
        <dbReference type="ARBA" id="ARBA00022989"/>
    </source>
</evidence>
<dbReference type="InterPro" id="IPR010445">
    <property type="entry name" value="LapA_dom"/>
</dbReference>
<reference evidence="7 8" key="1">
    <citation type="submission" date="2016-10" db="EMBL/GenBank/DDBJ databases">
        <title>Comparative genome analysis of multiple Pseudomonas spp. focuses on biocontrol and plant growth promoting traits.</title>
        <authorList>
            <person name="Tao X.-Y."/>
            <person name="Taylor C.G."/>
        </authorList>
    </citation>
    <scope>NUCLEOTIDE SEQUENCE [LARGE SCALE GENOMIC DNA]</scope>
    <source>
        <strain evidence="7 8">37D10</strain>
    </source>
</reference>
<feature type="domain" description="Lipopolysaccharide assembly protein A" evidence="6">
    <location>
        <begin position="26"/>
        <end position="76"/>
    </location>
</feature>
<evidence type="ECO:0000313" key="7">
    <source>
        <dbReference type="EMBL" id="ROM90438.1"/>
    </source>
</evidence>
<accession>A0A423GJP5</accession>
<evidence type="ECO:0000313" key="8">
    <source>
        <dbReference type="Proteomes" id="UP000284684"/>
    </source>
</evidence>
<proteinExistence type="predicted"/>
<dbReference type="AlphaFoldDB" id="A0A423GJP5"/>
<feature type="transmembrane region" description="Helical" evidence="5">
    <location>
        <begin position="7"/>
        <end position="25"/>
    </location>
</feature>
<evidence type="ECO:0000259" key="6">
    <source>
        <dbReference type="Pfam" id="PF06305"/>
    </source>
</evidence>
<protein>
    <recommendedName>
        <fullName evidence="6">Lipopolysaccharide assembly protein A domain-containing protein</fullName>
    </recommendedName>
</protein>
<keyword evidence="3 5" id="KW-1133">Transmembrane helix</keyword>
<sequence>MRNLGRVIIVVFVLLLILAILGFVLENQQAVSLLFFGWAGPQLPISVVVVIALLVGMLIGPCIAWLYGRIMRVRRKRLA</sequence>
<dbReference type="EMBL" id="MOBI01000031">
    <property type="protein sequence ID" value="ROM90438.1"/>
    <property type="molecule type" value="Genomic_DNA"/>
</dbReference>
<organism evidence="7 8">
    <name type="scientific">Pseudomonas brassicacearum</name>
    <dbReference type="NCBI Taxonomy" id="930166"/>
    <lineage>
        <taxon>Bacteria</taxon>
        <taxon>Pseudomonadati</taxon>
        <taxon>Pseudomonadota</taxon>
        <taxon>Gammaproteobacteria</taxon>
        <taxon>Pseudomonadales</taxon>
        <taxon>Pseudomonadaceae</taxon>
        <taxon>Pseudomonas</taxon>
    </lineage>
</organism>
<keyword evidence="1" id="KW-1003">Cell membrane</keyword>
<evidence type="ECO:0000256" key="2">
    <source>
        <dbReference type="ARBA" id="ARBA00022692"/>
    </source>
</evidence>
<evidence type="ECO:0000256" key="4">
    <source>
        <dbReference type="ARBA" id="ARBA00023136"/>
    </source>
</evidence>
<dbReference type="GO" id="GO:0005886">
    <property type="term" value="C:plasma membrane"/>
    <property type="evidence" value="ECO:0007669"/>
    <property type="project" value="InterPro"/>
</dbReference>
<name>A0A423GJP5_9PSED</name>
<evidence type="ECO:0000256" key="5">
    <source>
        <dbReference type="SAM" id="Phobius"/>
    </source>
</evidence>
<keyword evidence="4 5" id="KW-0472">Membrane</keyword>
<evidence type="ECO:0000256" key="1">
    <source>
        <dbReference type="ARBA" id="ARBA00022475"/>
    </source>
</evidence>
<gene>
    <name evidence="7" type="ORF">BK658_26155</name>
</gene>
<dbReference type="Pfam" id="PF06305">
    <property type="entry name" value="LapA_dom"/>
    <property type="match status" value="1"/>
</dbReference>
<comment type="caution">
    <text evidence="7">The sequence shown here is derived from an EMBL/GenBank/DDBJ whole genome shotgun (WGS) entry which is preliminary data.</text>
</comment>
<dbReference type="RefSeq" id="WP_123585002.1">
    <property type="nucleotide sequence ID" value="NZ_MOBI01000031.1"/>
</dbReference>